<dbReference type="Proteomes" id="UP001152622">
    <property type="component" value="Chromosome 7"/>
</dbReference>
<dbReference type="AlphaFoldDB" id="A0A9Q1F8V0"/>
<name>A0A9Q1F8V0_SYNKA</name>
<evidence type="ECO:0000313" key="1">
    <source>
        <dbReference type="EMBL" id="KAJ8353241.1"/>
    </source>
</evidence>
<evidence type="ECO:0000313" key="2">
    <source>
        <dbReference type="Proteomes" id="UP001152622"/>
    </source>
</evidence>
<protein>
    <submittedName>
        <fullName evidence="1">Uncharacterized protein</fullName>
    </submittedName>
</protein>
<keyword evidence="2" id="KW-1185">Reference proteome</keyword>
<gene>
    <name evidence="1" type="ORF">SKAU_G00208080</name>
</gene>
<sequence length="141" mass="15770">MQRNPSPATAGCVVAVKNLRWRGSQHSSGTSLPGEEESHFFLRWIAVSEVFSQPTRGIIKELETKTAVGRKPNDAVAEPLSLCQQALLEKRTSFPHQHQRIQGKGEERIQKQTVRCQLAPLRAVISRGKNPRPTRGLTFHP</sequence>
<organism evidence="1 2">
    <name type="scientific">Synaphobranchus kaupii</name>
    <name type="common">Kaup's arrowtooth eel</name>
    <dbReference type="NCBI Taxonomy" id="118154"/>
    <lineage>
        <taxon>Eukaryota</taxon>
        <taxon>Metazoa</taxon>
        <taxon>Chordata</taxon>
        <taxon>Craniata</taxon>
        <taxon>Vertebrata</taxon>
        <taxon>Euteleostomi</taxon>
        <taxon>Actinopterygii</taxon>
        <taxon>Neopterygii</taxon>
        <taxon>Teleostei</taxon>
        <taxon>Anguilliformes</taxon>
        <taxon>Synaphobranchidae</taxon>
        <taxon>Synaphobranchus</taxon>
    </lineage>
</organism>
<proteinExistence type="predicted"/>
<comment type="caution">
    <text evidence="1">The sequence shown here is derived from an EMBL/GenBank/DDBJ whole genome shotgun (WGS) entry which is preliminary data.</text>
</comment>
<dbReference type="EMBL" id="JAINUF010000007">
    <property type="protein sequence ID" value="KAJ8353241.1"/>
    <property type="molecule type" value="Genomic_DNA"/>
</dbReference>
<reference evidence="1" key="1">
    <citation type="journal article" date="2023" name="Science">
        <title>Genome structures resolve the early diversification of teleost fishes.</title>
        <authorList>
            <person name="Parey E."/>
            <person name="Louis A."/>
            <person name="Montfort J."/>
            <person name="Bouchez O."/>
            <person name="Roques C."/>
            <person name="Iampietro C."/>
            <person name="Lluch J."/>
            <person name="Castinel A."/>
            <person name="Donnadieu C."/>
            <person name="Desvignes T."/>
            <person name="Floi Bucao C."/>
            <person name="Jouanno E."/>
            <person name="Wen M."/>
            <person name="Mejri S."/>
            <person name="Dirks R."/>
            <person name="Jansen H."/>
            <person name="Henkel C."/>
            <person name="Chen W.J."/>
            <person name="Zahm M."/>
            <person name="Cabau C."/>
            <person name="Klopp C."/>
            <person name="Thompson A.W."/>
            <person name="Robinson-Rechavi M."/>
            <person name="Braasch I."/>
            <person name="Lecointre G."/>
            <person name="Bobe J."/>
            <person name="Postlethwait J.H."/>
            <person name="Berthelot C."/>
            <person name="Roest Crollius H."/>
            <person name="Guiguen Y."/>
        </authorList>
    </citation>
    <scope>NUCLEOTIDE SEQUENCE</scope>
    <source>
        <strain evidence="1">WJC10195</strain>
    </source>
</reference>
<accession>A0A9Q1F8V0</accession>